<dbReference type="InterPro" id="IPR035914">
    <property type="entry name" value="Sperma_CUB_dom_sf"/>
</dbReference>
<dbReference type="AlphaFoldDB" id="A0A1S4ESH1"/>
<keyword evidence="1" id="KW-0677">Repeat</keyword>
<reference evidence="6" key="1">
    <citation type="submission" date="2025-08" db="UniProtKB">
        <authorList>
            <consortium name="RefSeq"/>
        </authorList>
    </citation>
    <scope>IDENTIFICATION</scope>
</reference>
<dbReference type="STRING" id="121845.A0A1S4ESH1"/>
<evidence type="ECO:0000313" key="5">
    <source>
        <dbReference type="Proteomes" id="UP000079169"/>
    </source>
</evidence>
<comment type="caution">
    <text evidence="3">Lacks conserved residue(s) required for the propagation of feature annotation.</text>
</comment>
<evidence type="ECO:0000256" key="2">
    <source>
        <dbReference type="ARBA" id="ARBA00023157"/>
    </source>
</evidence>
<gene>
    <name evidence="6" type="primary">LOC103524548</name>
</gene>
<proteinExistence type="predicted"/>
<dbReference type="PaxDb" id="121845-A0A1S4ESH1"/>
<keyword evidence="5" id="KW-1185">Reference proteome</keyword>
<evidence type="ECO:0000256" key="1">
    <source>
        <dbReference type="ARBA" id="ARBA00022737"/>
    </source>
</evidence>
<dbReference type="PANTHER" id="PTHR24251">
    <property type="entry name" value="OVOCHYMASE-RELATED"/>
    <property type="match status" value="1"/>
</dbReference>
<dbReference type="SUPFAM" id="SSF49854">
    <property type="entry name" value="Spermadhesin, CUB domain"/>
    <property type="match status" value="2"/>
</dbReference>
<dbReference type="PROSITE" id="PS01180">
    <property type="entry name" value="CUB"/>
    <property type="match status" value="1"/>
</dbReference>
<evidence type="ECO:0000259" key="4">
    <source>
        <dbReference type="PROSITE" id="PS01180"/>
    </source>
</evidence>
<evidence type="ECO:0000256" key="3">
    <source>
        <dbReference type="PROSITE-ProRule" id="PRU00059"/>
    </source>
</evidence>
<organism evidence="5 6">
    <name type="scientific">Diaphorina citri</name>
    <name type="common">Asian citrus psyllid</name>
    <dbReference type="NCBI Taxonomy" id="121845"/>
    <lineage>
        <taxon>Eukaryota</taxon>
        <taxon>Metazoa</taxon>
        <taxon>Ecdysozoa</taxon>
        <taxon>Arthropoda</taxon>
        <taxon>Hexapoda</taxon>
        <taxon>Insecta</taxon>
        <taxon>Pterygota</taxon>
        <taxon>Neoptera</taxon>
        <taxon>Paraneoptera</taxon>
        <taxon>Hemiptera</taxon>
        <taxon>Sternorrhyncha</taxon>
        <taxon>Psylloidea</taxon>
        <taxon>Psyllidae</taxon>
        <taxon>Diaphorininae</taxon>
        <taxon>Diaphorina</taxon>
    </lineage>
</organism>
<dbReference type="InterPro" id="IPR000859">
    <property type="entry name" value="CUB_dom"/>
</dbReference>
<dbReference type="RefSeq" id="XP_017305145.1">
    <property type="nucleotide sequence ID" value="XM_017449656.1"/>
</dbReference>
<name>A0A1S4ESH1_DIACI</name>
<protein>
    <submittedName>
        <fullName evidence="6">CUB domain-containing protein 2-like</fullName>
    </submittedName>
</protein>
<keyword evidence="2" id="KW-1015">Disulfide bond</keyword>
<dbReference type="GeneID" id="103524548"/>
<dbReference type="CDD" id="cd00041">
    <property type="entry name" value="CUB"/>
    <property type="match status" value="1"/>
</dbReference>
<dbReference type="Gene3D" id="2.60.120.290">
    <property type="entry name" value="Spermadhesin, CUB domain"/>
    <property type="match status" value="2"/>
</dbReference>
<feature type="domain" description="CUB" evidence="4">
    <location>
        <begin position="69"/>
        <end position="138"/>
    </location>
</feature>
<dbReference type="Pfam" id="PF00431">
    <property type="entry name" value="CUB"/>
    <property type="match status" value="1"/>
</dbReference>
<accession>A0A1S4ESH1</accession>
<dbReference type="KEGG" id="dci:103524548"/>
<sequence length="138" mass="15209">MLFSLFLNPVQCCQVYNGHSTSLMSKFCDGASSLAPLTSSGNTVRLVYKTKYVWGATKPSFSIHYETVCGGVFTSPRGDLKSPLYPRGYPTSRLCQYTISQPPGKIITLDFQAMGLRAPDKKKACPYESVKVINIPEI</sequence>
<dbReference type="Proteomes" id="UP000079169">
    <property type="component" value="Unplaced"/>
</dbReference>
<evidence type="ECO:0000313" key="6">
    <source>
        <dbReference type="RefSeq" id="XP_017305145.1"/>
    </source>
</evidence>